<dbReference type="EMBL" id="CAJOBB010013833">
    <property type="protein sequence ID" value="CAF4296575.1"/>
    <property type="molecule type" value="Genomic_DNA"/>
</dbReference>
<proteinExistence type="predicted"/>
<sequence>MYYCSGRFHTVSVRNISQAIVEKVRDLFIEYAFPNILFGGTLVNFAIEPFLPSYFDKSQGGAYPHSPSNPLFPIVIQFGWLLELDDETFINATQTVAKALLQTAIEDGQDIEGLEEILYPNYALIGTPLTKMYGNNVDRLKSIRQQWDPDNVMCLTGGFRF</sequence>
<dbReference type="AlphaFoldDB" id="A0A820HP61"/>
<dbReference type="Pfam" id="PF08031">
    <property type="entry name" value="BBE"/>
    <property type="match status" value="1"/>
</dbReference>
<reference evidence="2" key="1">
    <citation type="submission" date="2021-02" db="EMBL/GenBank/DDBJ databases">
        <authorList>
            <person name="Nowell W R."/>
        </authorList>
    </citation>
    <scope>NUCLEOTIDE SEQUENCE</scope>
</reference>
<name>A0A820HP61_9BILA</name>
<dbReference type="GO" id="GO:0050660">
    <property type="term" value="F:flavin adenine dinucleotide binding"/>
    <property type="evidence" value="ECO:0007669"/>
    <property type="project" value="InterPro"/>
</dbReference>
<gene>
    <name evidence="2" type="ORF">KXQ929_LOCUS45289</name>
</gene>
<organism evidence="2 3">
    <name type="scientific">Adineta steineri</name>
    <dbReference type="NCBI Taxonomy" id="433720"/>
    <lineage>
        <taxon>Eukaryota</taxon>
        <taxon>Metazoa</taxon>
        <taxon>Spiralia</taxon>
        <taxon>Gnathifera</taxon>
        <taxon>Rotifera</taxon>
        <taxon>Eurotatoria</taxon>
        <taxon>Bdelloidea</taxon>
        <taxon>Adinetida</taxon>
        <taxon>Adinetidae</taxon>
        <taxon>Adineta</taxon>
    </lineage>
</organism>
<comment type="caution">
    <text evidence="2">The sequence shown here is derived from an EMBL/GenBank/DDBJ whole genome shotgun (WGS) entry which is preliminary data.</text>
</comment>
<evidence type="ECO:0000313" key="2">
    <source>
        <dbReference type="EMBL" id="CAF4296575.1"/>
    </source>
</evidence>
<accession>A0A820HP61</accession>
<dbReference type="Proteomes" id="UP000663868">
    <property type="component" value="Unassembled WGS sequence"/>
</dbReference>
<feature type="domain" description="Berberine/berberine-like" evidence="1">
    <location>
        <begin position="122"/>
        <end position="152"/>
    </location>
</feature>
<evidence type="ECO:0000259" key="1">
    <source>
        <dbReference type="Pfam" id="PF08031"/>
    </source>
</evidence>
<evidence type="ECO:0000313" key="3">
    <source>
        <dbReference type="Proteomes" id="UP000663868"/>
    </source>
</evidence>
<protein>
    <recommendedName>
        <fullName evidence="1">Berberine/berberine-like domain-containing protein</fullName>
    </recommendedName>
</protein>
<dbReference type="GO" id="GO:0016491">
    <property type="term" value="F:oxidoreductase activity"/>
    <property type="evidence" value="ECO:0007669"/>
    <property type="project" value="InterPro"/>
</dbReference>
<dbReference type="InterPro" id="IPR012951">
    <property type="entry name" value="BBE"/>
</dbReference>